<comment type="function">
    <text evidence="1">Controls the length of the flagellar hook.</text>
</comment>
<feature type="compositionally biased region" description="Acidic residues" evidence="4">
    <location>
        <begin position="304"/>
        <end position="318"/>
    </location>
</feature>
<dbReference type="PANTHER" id="PTHR37533:SF2">
    <property type="entry name" value="FLAGELLAR HOOK-LENGTH CONTROL PROTEIN"/>
    <property type="match status" value="1"/>
</dbReference>
<dbReference type="AlphaFoldDB" id="F0SNY8"/>
<dbReference type="HOGENOM" id="CLU_474768_0_0_0"/>
<evidence type="ECO:0000256" key="4">
    <source>
        <dbReference type="SAM" id="MobiDB-lite"/>
    </source>
</evidence>
<dbReference type="Gene3D" id="3.30.750.140">
    <property type="match status" value="1"/>
</dbReference>
<dbReference type="PANTHER" id="PTHR37533">
    <property type="entry name" value="FLAGELLAR HOOK-LENGTH CONTROL PROTEIN"/>
    <property type="match status" value="1"/>
</dbReference>
<evidence type="ECO:0000313" key="7">
    <source>
        <dbReference type="Proteomes" id="UP000006860"/>
    </source>
</evidence>
<reference evidence="7" key="1">
    <citation type="submission" date="2011-02" db="EMBL/GenBank/DDBJ databases">
        <title>The complete genome of Planctomyces brasiliensis DSM 5305.</title>
        <authorList>
            <person name="Lucas S."/>
            <person name="Copeland A."/>
            <person name="Lapidus A."/>
            <person name="Bruce D."/>
            <person name="Goodwin L."/>
            <person name="Pitluck S."/>
            <person name="Kyrpides N."/>
            <person name="Mavromatis K."/>
            <person name="Pagani I."/>
            <person name="Ivanova N."/>
            <person name="Ovchinnikova G."/>
            <person name="Lu M."/>
            <person name="Detter J.C."/>
            <person name="Han C."/>
            <person name="Land M."/>
            <person name="Hauser L."/>
            <person name="Markowitz V."/>
            <person name="Cheng J.-F."/>
            <person name="Hugenholtz P."/>
            <person name="Woyke T."/>
            <person name="Wu D."/>
            <person name="Tindall B."/>
            <person name="Pomrenke H.G."/>
            <person name="Brambilla E."/>
            <person name="Klenk H.-P."/>
            <person name="Eisen J.A."/>
        </authorList>
    </citation>
    <scope>NUCLEOTIDE SEQUENCE [LARGE SCALE GENOMIC DNA]</scope>
    <source>
        <strain evidence="7">ATCC 49424 / DSM 5305 / JCM 21570 / NBRC 103401 / IFAM 1448</strain>
    </source>
</reference>
<dbReference type="InterPro" id="IPR001635">
    <property type="entry name" value="Flag_hook_Flik"/>
</dbReference>
<dbReference type="Proteomes" id="UP000006860">
    <property type="component" value="Chromosome"/>
</dbReference>
<evidence type="ECO:0000313" key="6">
    <source>
        <dbReference type="EMBL" id="ADY60064.1"/>
    </source>
</evidence>
<evidence type="ECO:0000259" key="5">
    <source>
        <dbReference type="Pfam" id="PF02120"/>
    </source>
</evidence>
<feature type="compositionally biased region" description="Low complexity" evidence="4">
    <location>
        <begin position="99"/>
        <end position="114"/>
    </location>
</feature>
<keyword evidence="6" id="KW-0969">Cilium</keyword>
<dbReference type="KEGG" id="pbs:Plabr_2463"/>
<keyword evidence="6" id="KW-0966">Cell projection</keyword>
<sequence>MPQDLISYLSLNTWADPRTSGQASPLLQPGVSQDRTQFADQLKRRSEPAEPSPNRSTERTASPRRDSAATPAADTPRPPRSENSSAEQRRPTQTETSRRSAAASTVASESKASTPQLEQRPAAEPAVNSAEPVETVDEQETNETSAEFEAAVVSNQSQSVPQNSPEATAEGETEGTTSEAVAVLASSPQATPATPSALSRHWSARQTAVENKDTRSATTAAETEEGSLSGPVAPSAFSRSLNRGLAPDEQARKSSESTESAEVNSGEETETTAVNSDQTVGKPADTQAWAVEWAKGRNSSDGEQSSEDVSSEQTEGDENSAPQSPVILHSAGGQPIAGVGVHSDQETTGESPETPAANQTTESQRATIPLATAQQESQRPAVQDNARQESQPLREPFAAPLEATTRATGEKSVKSTTPPTLDANKPGFAEKLSSYMQSAAESGKSLRIRLNPKELGVLQIEVQRVDGQTTARLEVETPAARSIVMEQLHMLRDSLQSQGIRLDQLEVELNEHLSEQSEGEHRFSDGGGEGNGGEKSEQQHKDNDHGSGPALANPSNDTRNPTARWNTEEIDVAV</sequence>
<accession>F0SNY8</accession>
<name>F0SNY8_RUBBR</name>
<dbReference type="PRINTS" id="PR01007">
    <property type="entry name" value="FLGHOOKFLIK"/>
</dbReference>
<dbReference type="InterPro" id="IPR021136">
    <property type="entry name" value="Flagellar_hook_control-like_C"/>
</dbReference>
<feature type="compositionally biased region" description="Low complexity" evidence="4">
    <location>
        <begin position="152"/>
        <end position="183"/>
    </location>
</feature>
<feature type="compositionally biased region" description="Polar residues" evidence="4">
    <location>
        <begin position="186"/>
        <end position="197"/>
    </location>
</feature>
<feature type="region of interest" description="Disordered" evidence="4">
    <location>
        <begin position="15"/>
        <end position="426"/>
    </location>
</feature>
<gene>
    <name evidence="6" type="ordered locus">Plabr_2463</name>
</gene>
<keyword evidence="6" id="KW-0282">Flagellum</keyword>
<comment type="similarity">
    <text evidence="2">Belongs to the FliK family.</text>
</comment>
<dbReference type="InterPro" id="IPR052563">
    <property type="entry name" value="FliK"/>
</dbReference>
<dbReference type="GO" id="GO:0044780">
    <property type="term" value="P:bacterial-type flagellum assembly"/>
    <property type="evidence" value="ECO:0007669"/>
    <property type="project" value="InterPro"/>
</dbReference>
<dbReference type="EMBL" id="CP002546">
    <property type="protein sequence ID" value="ADY60064.1"/>
    <property type="molecule type" value="Genomic_DNA"/>
</dbReference>
<feature type="compositionally biased region" description="Basic and acidic residues" evidence="4">
    <location>
        <begin position="56"/>
        <end position="67"/>
    </location>
</feature>
<proteinExistence type="inferred from homology"/>
<dbReference type="OrthoDB" id="292554at2"/>
<feature type="domain" description="Flagellar hook-length control protein-like C-terminal" evidence="5">
    <location>
        <begin position="437"/>
        <end position="511"/>
    </location>
</feature>
<dbReference type="GO" id="GO:0009424">
    <property type="term" value="C:bacterial-type flagellum hook"/>
    <property type="evidence" value="ECO:0007669"/>
    <property type="project" value="InterPro"/>
</dbReference>
<organism evidence="6 7">
    <name type="scientific">Rubinisphaera brasiliensis (strain ATCC 49424 / DSM 5305 / JCM 21570 / IAM 15109 / NBRC 103401 / IFAM 1448)</name>
    <name type="common">Planctomyces brasiliensis</name>
    <dbReference type="NCBI Taxonomy" id="756272"/>
    <lineage>
        <taxon>Bacteria</taxon>
        <taxon>Pseudomonadati</taxon>
        <taxon>Planctomycetota</taxon>
        <taxon>Planctomycetia</taxon>
        <taxon>Planctomycetales</taxon>
        <taxon>Planctomycetaceae</taxon>
        <taxon>Rubinisphaera</taxon>
    </lineage>
</organism>
<dbReference type="eggNOG" id="COG3144">
    <property type="taxonomic scope" value="Bacteria"/>
</dbReference>
<feature type="region of interest" description="Disordered" evidence="4">
    <location>
        <begin position="513"/>
        <end position="574"/>
    </location>
</feature>
<protein>
    <submittedName>
        <fullName evidence="6">Flagellar hook-length control protein</fullName>
    </submittedName>
</protein>
<feature type="compositionally biased region" description="Polar residues" evidence="4">
    <location>
        <begin position="346"/>
        <end position="380"/>
    </location>
</feature>
<keyword evidence="7" id="KW-1185">Reference proteome</keyword>
<evidence type="ECO:0000256" key="3">
    <source>
        <dbReference type="ARBA" id="ARBA00022795"/>
    </source>
</evidence>
<feature type="compositionally biased region" description="Basic and acidic residues" evidence="4">
    <location>
        <begin position="532"/>
        <end position="545"/>
    </location>
</feature>
<feature type="compositionally biased region" description="Polar residues" evidence="4">
    <location>
        <begin position="553"/>
        <end position="565"/>
    </location>
</feature>
<dbReference type="Pfam" id="PF02120">
    <property type="entry name" value="Flg_hook"/>
    <property type="match status" value="1"/>
</dbReference>
<dbReference type="STRING" id="756272.Plabr_2463"/>
<feature type="compositionally biased region" description="Polar residues" evidence="4">
    <location>
        <begin position="15"/>
        <end position="39"/>
    </location>
</feature>
<evidence type="ECO:0000256" key="1">
    <source>
        <dbReference type="ARBA" id="ARBA00003944"/>
    </source>
</evidence>
<dbReference type="RefSeq" id="WP_013628788.1">
    <property type="nucleotide sequence ID" value="NC_015174.1"/>
</dbReference>
<dbReference type="CDD" id="cd17470">
    <property type="entry name" value="T3SS_Flik_C"/>
    <property type="match status" value="1"/>
</dbReference>
<keyword evidence="3" id="KW-1005">Bacterial flagellum biogenesis</keyword>
<feature type="compositionally biased region" description="Basic and acidic residues" evidence="4">
    <location>
        <begin position="87"/>
        <end position="98"/>
    </location>
</feature>
<dbReference type="InterPro" id="IPR038610">
    <property type="entry name" value="FliK-like_C_sf"/>
</dbReference>
<feature type="compositionally biased region" description="Basic and acidic residues" evidence="4">
    <location>
        <begin position="513"/>
        <end position="524"/>
    </location>
</feature>
<evidence type="ECO:0000256" key="2">
    <source>
        <dbReference type="ARBA" id="ARBA00009149"/>
    </source>
</evidence>